<evidence type="ECO:0000259" key="6">
    <source>
        <dbReference type="Pfam" id="PF06271"/>
    </source>
</evidence>
<reference evidence="7 8" key="1">
    <citation type="submission" date="2021-06" db="EMBL/GenBank/DDBJ databases">
        <title>Actinomycetes sequencing.</title>
        <authorList>
            <person name="Shan Q."/>
        </authorList>
    </citation>
    <scope>NUCLEOTIDE SEQUENCE [LARGE SCALE GENOMIC DNA]</scope>
    <source>
        <strain evidence="7 8">NEAU-G5</strain>
    </source>
</reference>
<keyword evidence="2 5" id="KW-0812">Transmembrane</keyword>
<proteinExistence type="predicted"/>
<dbReference type="RefSeq" id="WP_215915033.1">
    <property type="nucleotide sequence ID" value="NZ_JAHKNI010000001.1"/>
</dbReference>
<evidence type="ECO:0000256" key="4">
    <source>
        <dbReference type="ARBA" id="ARBA00023136"/>
    </source>
</evidence>
<dbReference type="EMBL" id="JAHKNI010000001">
    <property type="protein sequence ID" value="MBU3060121.1"/>
    <property type="molecule type" value="Genomic_DNA"/>
</dbReference>
<name>A0ABS6ARG3_9NOCA</name>
<feature type="transmembrane region" description="Helical" evidence="5">
    <location>
        <begin position="112"/>
        <end position="132"/>
    </location>
</feature>
<keyword evidence="8" id="KW-1185">Reference proteome</keyword>
<feature type="transmembrane region" description="Helical" evidence="5">
    <location>
        <begin position="56"/>
        <end position="75"/>
    </location>
</feature>
<sequence>MAVFTTGEAVALDLPIARIPTRAAAMLIDLLLQAMVGWILVLAIAAVMLQIQPDSAWFNTITLVTFVAILVGYPVTCETLMHGRTVGKLVLGLRVVRGDGGPIDFRHALTRGLSWVIVDFWSLGGFGAVAVVTSLCSPRARRVGDVLAGTVVVHDRATIPLPALAVAPPWLQGWAQHLDLSGLGEDLALPIRQYLTRYASLTPEVQYNLGNALVAAVCTQLRVVPPAGHPPLQILGALISERQRRTLTVQRSVVAAPVLVAPMSFAPTPFAPSIDSGWQRPA</sequence>
<gene>
    <name evidence="7" type="ORF">KO481_01085</name>
</gene>
<dbReference type="PANTHER" id="PTHR38480:SF1">
    <property type="entry name" value="SLR0254 PROTEIN"/>
    <property type="match status" value="1"/>
</dbReference>
<dbReference type="Proteomes" id="UP000733379">
    <property type="component" value="Unassembled WGS sequence"/>
</dbReference>
<comment type="caution">
    <text evidence="7">The sequence shown here is derived from an EMBL/GenBank/DDBJ whole genome shotgun (WGS) entry which is preliminary data.</text>
</comment>
<comment type="subcellular location">
    <subcellularLocation>
        <location evidence="1">Membrane</location>
        <topology evidence="1">Multi-pass membrane protein</topology>
    </subcellularLocation>
</comment>
<evidence type="ECO:0000313" key="8">
    <source>
        <dbReference type="Proteomes" id="UP000733379"/>
    </source>
</evidence>
<evidence type="ECO:0000256" key="1">
    <source>
        <dbReference type="ARBA" id="ARBA00004141"/>
    </source>
</evidence>
<evidence type="ECO:0000256" key="5">
    <source>
        <dbReference type="SAM" id="Phobius"/>
    </source>
</evidence>
<protein>
    <submittedName>
        <fullName evidence="7">RDD family protein</fullName>
    </submittedName>
</protein>
<accession>A0ABS6ARG3</accession>
<evidence type="ECO:0000256" key="3">
    <source>
        <dbReference type="ARBA" id="ARBA00022989"/>
    </source>
</evidence>
<organism evidence="7 8">
    <name type="scientific">Nocardia albiluteola</name>
    <dbReference type="NCBI Taxonomy" id="2842303"/>
    <lineage>
        <taxon>Bacteria</taxon>
        <taxon>Bacillati</taxon>
        <taxon>Actinomycetota</taxon>
        <taxon>Actinomycetes</taxon>
        <taxon>Mycobacteriales</taxon>
        <taxon>Nocardiaceae</taxon>
        <taxon>Nocardia</taxon>
    </lineage>
</organism>
<dbReference type="InterPro" id="IPR010432">
    <property type="entry name" value="RDD"/>
</dbReference>
<feature type="domain" description="RDD" evidence="6">
    <location>
        <begin position="19"/>
        <end position="149"/>
    </location>
</feature>
<dbReference type="PANTHER" id="PTHR38480">
    <property type="entry name" value="SLR0254 PROTEIN"/>
    <property type="match status" value="1"/>
</dbReference>
<dbReference type="Pfam" id="PF06271">
    <property type="entry name" value="RDD"/>
    <property type="match status" value="1"/>
</dbReference>
<feature type="transmembrane region" description="Helical" evidence="5">
    <location>
        <begin position="30"/>
        <end position="49"/>
    </location>
</feature>
<evidence type="ECO:0000313" key="7">
    <source>
        <dbReference type="EMBL" id="MBU3060121.1"/>
    </source>
</evidence>
<evidence type="ECO:0000256" key="2">
    <source>
        <dbReference type="ARBA" id="ARBA00022692"/>
    </source>
</evidence>
<keyword evidence="4 5" id="KW-0472">Membrane</keyword>
<keyword evidence="3 5" id="KW-1133">Transmembrane helix</keyword>